<keyword evidence="1" id="KW-0472">Membrane</keyword>
<dbReference type="EMBL" id="UETB01000004">
    <property type="protein sequence ID" value="SSA40548.1"/>
    <property type="molecule type" value="Genomic_DNA"/>
</dbReference>
<dbReference type="RefSeq" id="WP_373681241.1">
    <property type="nucleotide sequence ID" value="NZ_QKLZ01000004.1"/>
</dbReference>
<name>A0A2Y9ABB6_9MICO</name>
<evidence type="ECO:0000259" key="2">
    <source>
        <dbReference type="Pfam" id="PF00462"/>
    </source>
</evidence>
<dbReference type="InterPro" id="IPR002109">
    <property type="entry name" value="Glutaredoxin"/>
</dbReference>
<dbReference type="SUPFAM" id="SSF52833">
    <property type="entry name" value="Thioredoxin-like"/>
    <property type="match status" value="1"/>
</dbReference>
<protein>
    <submittedName>
        <fullName evidence="3">Glutaredoxin-like protein</fullName>
    </submittedName>
</protein>
<evidence type="ECO:0000256" key="1">
    <source>
        <dbReference type="SAM" id="Phobius"/>
    </source>
</evidence>
<evidence type="ECO:0000313" key="4">
    <source>
        <dbReference type="Proteomes" id="UP000250222"/>
    </source>
</evidence>
<dbReference type="PANTHER" id="PTHR34386">
    <property type="entry name" value="GLUTAREDOXIN"/>
    <property type="match status" value="1"/>
</dbReference>
<dbReference type="GO" id="GO:0009055">
    <property type="term" value="F:electron transfer activity"/>
    <property type="evidence" value="ECO:0007669"/>
    <property type="project" value="TreeGrafter"/>
</dbReference>
<keyword evidence="1" id="KW-1133">Transmembrane helix</keyword>
<accession>A0A2Y9ABB6</accession>
<sequence length="141" mass="15374">MRWLWLPMLGGTVYLVVDALRAGSVQAAVGYGIVGLAITWWLSPWQGAGRARHADVVARPLAERPVVIYWRPGCTYCARLRARLGRAGRRATWVNIWQDEDAAAFVRSVNGGNETVPTVVVDGEPLTNPDPARVLARLAAA</sequence>
<dbReference type="InterPro" id="IPR051548">
    <property type="entry name" value="Grx-like_ET"/>
</dbReference>
<gene>
    <name evidence="3" type="ORF">SAMN05216184_104177</name>
</gene>
<dbReference type="InterPro" id="IPR036249">
    <property type="entry name" value="Thioredoxin-like_sf"/>
</dbReference>
<dbReference type="GO" id="GO:0045454">
    <property type="term" value="P:cell redox homeostasis"/>
    <property type="evidence" value="ECO:0007669"/>
    <property type="project" value="TreeGrafter"/>
</dbReference>
<dbReference type="AlphaFoldDB" id="A0A2Y9ABB6"/>
<evidence type="ECO:0000313" key="3">
    <source>
        <dbReference type="EMBL" id="SSA40548.1"/>
    </source>
</evidence>
<organism evidence="3 4">
    <name type="scientific">Georgenia satyanarayanai</name>
    <dbReference type="NCBI Taxonomy" id="860221"/>
    <lineage>
        <taxon>Bacteria</taxon>
        <taxon>Bacillati</taxon>
        <taxon>Actinomycetota</taxon>
        <taxon>Actinomycetes</taxon>
        <taxon>Micrococcales</taxon>
        <taxon>Bogoriellaceae</taxon>
        <taxon>Georgenia</taxon>
    </lineage>
</organism>
<reference evidence="3 4" key="1">
    <citation type="submission" date="2016-10" db="EMBL/GenBank/DDBJ databases">
        <authorList>
            <person name="Cai Z."/>
        </authorList>
    </citation>
    <scope>NUCLEOTIDE SEQUENCE [LARGE SCALE GENOMIC DNA]</scope>
    <source>
        <strain evidence="3 4">CGMCC 1.10826</strain>
    </source>
</reference>
<dbReference type="Gene3D" id="3.40.30.10">
    <property type="entry name" value="Glutaredoxin"/>
    <property type="match status" value="1"/>
</dbReference>
<proteinExistence type="predicted"/>
<dbReference type="Pfam" id="PF00462">
    <property type="entry name" value="Glutaredoxin"/>
    <property type="match status" value="1"/>
</dbReference>
<dbReference type="Proteomes" id="UP000250222">
    <property type="component" value="Unassembled WGS sequence"/>
</dbReference>
<dbReference type="PROSITE" id="PS51354">
    <property type="entry name" value="GLUTAREDOXIN_2"/>
    <property type="match status" value="1"/>
</dbReference>
<feature type="transmembrane region" description="Helical" evidence="1">
    <location>
        <begin position="20"/>
        <end position="42"/>
    </location>
</feature>
<feature type="domain" description="Glutaredoxin" evidence="2">
    <location>
        <begin position="66"/>
        <end position="124"/>
    </location>
</feature>
<keyword evidence="1" id="KW-0812">Transmembrane</keyword>
<keyword evidence="4" id="KW-1185">Reference proteome</keyword>
<dbReference type="PANTHER" id="PTHR34386:SF1">
    <property type="entry name" value="GLUTAREDOXIN-LIKE PROTEIN NRDH"/>
    <property type="match status" value="1"/>
</dbReference>